<gene>
    <name evidence="1" type="ORF">JBS370_LOCUS41019</name>
</gene>
<comment type="caution">
    <text evidence="1">The sequence shown here is derived from an EMBL/GenBank/DDBJ whole genome shotgun (WGS) entry which is preliminary data.</text>
</comment>
<evidence type="ECO:0000313" key="2">
    <source>
        <dbReference type="Proteomes" id="UP000663836"/>
    </source>
</evidence>
<proteinExistence type="predicted"/>
<dbReference type="AlphaFoldDB" id="A0A820JF80"/>
<dbReference type="Proteomes" id="UP000663836">
    <property type="component" value="Unassembled WGS sequence"/>
</dbReference>
<name>A0A820JF80_9BILA</name>
<accession>A0A820JF80</accession>
<protein>
    <submittedName>
        <fullName evidence="1">Uncharacterized protein</fullName>
    </submittedName>
</protein>
<sequence>MISNSFPLEITLDLDEWQDIGGDLDYSIDT</sequence>
<feature type="non-terminal residue" evidence="1">
    <location>
        <position position="1"/>
    </location>
</feature>
<organism evidence="1 2">
    <name type="scientific">Rotaria sordida</name>
    <dbReference type="NCBI Taxonomy" id="392033"/>
    <lineage>
        <taxon>Eukaryota</taxon>
        <taxon>Metazoa</taxon>
        <taxon>Spiralia</taxon>
        <taxon>Gnathifera</taxon>
        <taxon>Rotifera</taxon>
        <taxon>Eurotatoria</taxon>
        <taxon>Bdelloidea</taxon>
        <taxon>Philodinida</taxon>
        <taxon>Philodinidae</taxon>
        <taxon>Rotaria</taxon>
    </lineage>
</organism>
<dbReference type="EMBL" id="CAJOBD010041508">
    <property type="protein sequence ID" value="CAF4320955.1"/>
    <property type="molecule type" value="Genomic_DNA"/>
</dbReference>
<evidence type="ECO:0000313" key="1">
    <source>
        <dbReference type="EMBL" id="CAF4320955.1"/>
    </source>
</evidence>
<reference evidence="1" key="1">
    <citation type="submission" date="2021-02" db="EMBL/GenBank/DDBJ databases">
        <authorList>
            <person name="Nowell W R."/>
        </authorList>
    </citation>
    <scope>NUCLEOTIDE SEQUENCE</scope>
</reference>